<keyword evidence="5 8" id="KW-0732">Signal</keyword>
<keyword evidence="6 11" id="KW-0378">Hydrolase</keyword>
<dbReference type="EMBL" id="CSWP01000002">
    <property type="protein sequence ID" value="CPV38829.1"/>
    <property type="molecule type" value="Genomic_DNA"/>
</dbReference>
<dbReference type="AlphaFoldDB" id="A0A0U0ZJJ6"/>
<reference evidence="11 12" key="1">
    <citation type="submission" date="2015-03" db="EMBL/GenBank/DDBJ databases">
        <authorList>
            <person name="Murphy D."/>
        </authorList>
    </citation>
    <scope>NUCLEOTIDE SEQUENCE [LARGE SCALE GENOMIC DNA]</scope>
    <source>
        <strain evidence="11 12">PAP088</strain>
    </source>
</reference>
<dbReference type="InterPro" id="IPR046450">
    <property type="entry name" value="PA_dom_sf"/>
</dbReference>
<dbReference type="InterPro" id="IPR045175">
    <property type="entry name" value="M28_fam"/>
</dbReference>
<dbReference type="CDD" id="cd04816">
    <property type="entry name" value="PA_SaNapH_like"/>
    <property type="match status" value="1"/>
</dbReference>
<evidence type="ECO:0000256" key="7">
    <source>
        <dbReference type="ARBA" id="ARBA00022833"/>
    </source>
</evidence>
<evidence type="ECO:0000259" key="9">
    <source>
        <dbReference type="Pfam" id="PF02225"/>
    </source>
</evidence>
<evidence type="ECO:0000259" key="10">
    <source>
        <dbReference type="Pfam" id="PF04389"/>
    </source>
</evidence>
<dbReference type="GO" id="GO:0046872">
    <property type="term" value="F:metal ion binding"/>
    <property type="evidence" value="ECO:0007669"/>
    <property type="project" value="UniProtKB-KW"/>
</dbReference>
<dbReference type="PROSITE" id="PS51257">
    <property type="entry name" value="PROKAR_LIPOPROTEIN"/>
    <property type="match status" value="1"/>
</dbReference>
<dbReference type="InterPro" id="IPR003137">
    <property type="entry name" value="PA_domain"/>
</dbReference>
<evidence type="ECO:0000313" key="11">
    <source>
        <dbReference type="EMBL" id="CPV38829.1"/>
    </source>
</evidence>
<dbReference type="SUPFAM" id="SSF52025">
    <property type="entry name" value="PA domain"/>
    <property type="match status" value="1"/>
</dbReference>
<keyword evidence="2 11" id="KW-0031">Aminopeptidase</keyword>
<dbReference type="EC" id="3.4.11.24" evidence="11"/>
<dbReference type="Proteomes" id="UP000045782">
    <property type="component" value="Unassembled WGS sequence"/>
</dbReference>
<dbReference type="PANTHER" id="PTHR12147">
    <property type="entry name" value="METALLOPEPTIDASE M28 FAMILY MEMBER"/>
    <property type="match status" value="1"/>
</dbReference>
<evidence type="ECO:0000313" key="12">
    <source>
        <dbReference type="Proteomes" id="UP000045782"/>
    </source>
</evidence>
<dbReference type="InterPro" id="IPR041756">
    <property type="entry name" value="M28_SGAP-like"/>
</dbReference>
<proteinExistence type="inferred from homology"/>
<dbReference type="SUPFAM" id="SSF53187">
    <property type="entry name" value="Zn-dependent exopeptidases"/>
    <property type="match status" value="1"/>
</dbReference>
<organism evidence="11 12">
    <name type="scientific">Mycobacteroides abscessus</name>
    <dbReference type="NCBI Taxonomy" id="36809"/>
    <lineage>
        <taxon>Bacteria</taxon>
        <taxon>Bacillati</taxon>
        <taxon>Actinomycetota</taxon>
        <taxon>Actinomycetes</taxon>
        <taxon>Mycobacteriales</taxon>
        <taxon>Mycobacteriaceae</taxon>
        <taxon>Mycobacteroides</taxon>
    </lineage>
</organism>
<dbReference type="InterPro" id="IPR007484">
    <property type="entry name" value="Peptidase_M28"/>
</dbReference>
<dbReference type="PANTHER" id="PTHR12147:SF26">
    <property type="entry name" value="PEPTIDASE M28 DOMAIN-CONTAINING PROTEIN"/>
    <property type="match status" value="1"/>
</dbReference>
<evidence type="ECO:0000256" key="8">
    <source>
        <dbReference type="SAM" id="SignalP"/>
    </source>
</evidence>
<comment type="similarity">
    <text evidence="1">Belongs to the peptidase M28 family. M28A subfamily.</text>
</comment>
<evidence type="ECO:0000256" key="5">
    <source>
        <dbReference type="ARBA" id="ARBA00022729"/>
    </source>
</evidence>
<evidence type="ECO:0000256" key="4">
    <source>
        <dbReference type="ARBA" id="ARBA00022723"/>
    </source>
</evidence>
<dbReference type="RefSeq" id="WP_005071348.1">
    <property type="nucleotide sequence ID" value="NZ_CP014952.1"/>
</dbReference>
<dbReference type="CDD" id="cd03876">
    <property type="entry name" value="M28_SGAP_like"/>
    <property type="match status" value="1"/>
</dbReference>
<dbReference type="Gene3D" id="3.40.630.10">
    <property type="entry name" value="Zn peptidases"/>
    <property type="match status" value="1"/>
</dbReference>
<sequence length="500" mass="52539">MATNRVLYAVAVSAACALATVTACDRDAAEAPPRSAPQAGSEEAVGFAHSLHEKVTVDNVVKHLSALQEIADKNNNTRAAGTAGFDQSVDYVVKALKDKGFDVQTPEFSFKYFQAKSLDLTVGPKKVDAGVLSYSPGGRVEGRLVPARAEESPGCTVEDYDGLEVKGAVVLVDRGSCPFADKERVAAERGAAAVIIADNVDENKTSGTLGEDSSPKIPVVSVTKSVGADLRAHPDKVVLNVDAETKDVKARNVIAQTKTGATTDVVMAGAHLDSVPEGPGINDNGTGTAAVLETALQLGPSPDVKNAVRFAFWGAEEEGLIGSTDYVKSLDVAALKNIALYLNYDMLGSPNAAYLTYDGDQSDEPDPNEVPVRIPEGSAGIERTEVAYLAEQGKKAHDTGYDGRSDYDAFSRAGIPTGGIFSGAEDKMSDEEAKQWGGKAGQPFDPNYHQAGDTLANVNKDALKINAGGVAYTVGLYAQSIDGRNGVPVHEDRTRHQLKG</sequence>
<dbReference type="GO" id="GO:0004177">
    <property type="term" value="F:aminopeptidase activity"/>
    <property type="evidence" value="ECO:0007669"/>
    <property type="project" value="UniProtKB-KW"/>
</dbReference>
<dbReference type="Pfam" id="PF04389">
    <property type="entry name" value="Peptidase_M28"/>
    <property type="match status" value="1"/>
</dbReference>
<feature type="chain" id="PRO_5043133738" evidence="8">
    <location>
        <begin position="20"/>
        <end position="500"/>
    </location>
</feature>
<dbReference type="GO" id="GO:0006508">
    <property type="term" value="P:proteolysis"/>
    <property type="evidence" value="ECO:0007669"/>
    <property type="project" value="UniProtKB-KW"/>
</dbReference>
<dbReference type="Gene3D" id="3.50.30.30">
    <property type="match status" value="1"/>
</dbReference>
<evidence type="ECO:0000256" key="6">
    <source>
        <dbReference type="ARBA" id="ARBA00022801"/>
    </source>
</evidence>
<evidence type="ECO:0000256" key="2">
    <source>
        <dbReference type="ARBA" id="ARBA00022438"/>
    </source>
</evidence>
<evidence type="ECO:0000256" key="1">
    <source>
        <dbReference type="ARBA" id="ARBA00005957"/>
    </source>
</evidence>
<gene>
    <name evidence="11" type="ORF">ERS075579_00968</name>
</gene>
<keyword evidence="3" id="KW-0645">Protease</keyword>
<keyword evidence="11" id="KW-0449">Lipoprotein</keyword>
<feature type="signal peptide" evidence="8">
    <location>
        <begin position="1"/>
        <end position="19"/>
    </location>
</feature>
<feature type="domain" description="Peptidase M28" evidence="10">
    <location>
        <begin position="252"/>
        <end position="472"/>
    </location>
</feature>
<dbReference type="GO" id="GO:0008235">
    <property type="term" value="F:metalloexopeptidase activity"/>
    <property type="evidence" value="ECO:0007669"/>
    <property type="project" value="InterPro"/>
</dbReference>
<accession>A0A0U0ZJJ6</accession>
<dbReference type="Pfam" id="PF02225">
    <property type="entry name" value="PA"/>
    <property type="match status" value="1"/>
</dbReference>
<keyword evidence="4" id="KW-0479">Metal-binding</keyword>
<keyword evidence="7" id="KW-0862">Zinc</keyword>
<evidence type="ECO:0000256" key="3">
    <source>
        <dbReference type="ARBA" id="ARBA00022670"/>
    </source>
</evidence>
<name>A0A0U0ZJJ6_9MYCO</name>
<feature type="domain" description="PA" evidence="9">
    <location>
        <begin position="140"/>
        <end position="230"/>
    </location>
</feature>
<protein>
    <submittedName>
        <fullName evidence="11">Probable lipoprotein aminopeptidase LpqL</fullName>
        <ecNumber evidence="11">3.4.11.24</ecNumber>
    </submittedName>
</protein>